<evidence type="ECO:0000313" key="1">
    <source>
        <dbReference type="EMBL" id="ANP79292.1"/>
    </source>
</evidence>
<gene>
    <name evidence="1" type="ORF">A134_23040</name>
</gene>
<dbReference type="AlphaFoldDB" id="A0A1B1C3D6"/>
<protein>
    <recommendedName>
        <fullName evidence="2">RNA polymerase sigma factor 70 region 4 type 2 domain-containing protein</fullName>
    </recommendedName>
</protein>
<sequence length="77" mass="8963">MVTLIPEQKLEFLMSTFSERDLPDRTRKALRFRIINGYTYRMAGRAAGVDRNKIVKAEKKLVRLHVGILEEYLGIPQ</sequence>
<reference evidence="1" key="1">
    <citation type="journal article" date="2012" name="Science">
        <title>Ecological populations of bacteria act as socially cohesive units of antibiotic production and resistance.</title>
        <authorList>
            <person name="Cordero O.X."/>
            <person name="Wildschutte H."/>
            <person name="Kirkup B."/>
            <person name="Proehl S."/>
            <person name="Ngo L."/>
            <person name="Hussain F."/>
            <person name="Le Roux F."/>
            <person name="Mincer T."/>
            <person name="Polz M.F."/>
        </authorList>
    </citation>
    <scope>NUCLEOTIDE SEQUENCE</scope>
    <source>
        <strain evidence="1">9CS106</strain>
    </source>
</reference>
<name>A0A1B1C3D6_9VIBR</name>
<accession>A0A1B1C3D6</accession>
<organism evidence="1">
    <name type="scientific">Vibrio crassostreae 9CS106</name>
    <dbReference type="NCBI Taxonomy" id="1191300"/>
    <lineage>
        <taxon>Bacteria</taxon>
        <taxon>Pseudomonadati</taxon>
        <taxon>Pseudomonadota</taxon>
        <taxon>Gammaproteobacteria</taxon>
        <taxon>Vibrionales</taxon>
        <taxon>Vibrionaceae</taxon>
        <taxon>Vibrio</taxon>
    </lineage>
</organism>
<proteinExistence type="predicted"/>
<dbReference type="EMBL" id="CP016231">
    <property type="protein sequence ID" value="ANP79292.1"/>
    <property type="molecule type" value="Genomic_DNA"/>
</dbReference>
<evidence type="ECO:0008006" key="2">
    <source>
        <dbReference type="Google" id="ProtNLM"/>
    </source>
</evidence>
<reference evidence="1" key="2">
    <citation type="submission" date="2016-06" db="EMBL/GenBank/DDBJ databases">
        <title>Adaptive Radiation by Waves of Gene Transfer Leads to Fine-Scale Resource Partitioning in Marine Microbes.</title>
        <authorList>
            <person name="Hehemann J.-H."/>
            <person name="Arevalo P."/>
            <person name="Datta M.S."/>
            <person name="Yu X."/>
            <person name="Corzett C.H."/>
            <person name="Henschel A."/>
            <person name="Preheim S.P."/>
            <person name="Timberlake S."/>
            <person name="Alm E.J."/>
            <person name="Polz M.F."/>
        </authorList>
    </citation>
    <scope>NUCLEOTIDE SEQUENCE</scope>
    <source>
        <strain evidence="1">9CS106</strain>
    </source>
</reference>